<evidence type="ECO:0000256" key="7">
    <source>
        <dbReference type="ARBA" id="ARBA00023157"/>
    </source>
</evidence>
<accession>A0A7L2LV17</accession>
<dbReference type="AlphaFoldDB" id="A0A7L2LV17"/>
<dbReference type="GO" id="GO:0042613">
    <property type="term" value="C:MHC class II protein complex"/>
    <property type="evidence" value="ECO:0007669"/>
    <property type="project" value="UniProtKB-KW"/>
</dbReference>
<evidence type="ECO:0000256" key="5">
    <source>
        <dbReference type="ARBA" id="ARBA00023130"/>
    </source>
</evidence>
<dbReference type="SUPFAM" id="SSF54452">
    <property type="entry name" value="MHC antigen-recognition domain"/>
    <property type="match status" value="1"/>
</dbReference>
<keyword evidence="5" id="KW-1064">Adaptive immunity</keyword>
<dbReference type="Gene3D" id="3.10.320.10">
    <property type="entry name" value="Class II Histocompatibility Antigen, M Beta Chain, Chain B, domain 1"/>
    <property type="match status" value="1"/>
</dbReference>
<reference evidence="11 12" key="1">
    <citation type="submission" date="2019-09" db="EMBL/GenBank/DDBJ databases">
        <title>Bird 10,000 Genomes (B10K) Project - Family phase.</title>
        <authorList>
            <person name="Zhang G."/>
        </authorList>
    </citation>
    <scope>NUCLEOTIDE SEQUENCE [LARGE SCALE GENOMIC DNA]</scope>
    <source>
        <strain evidence="11">B10K-DU-002-18</strain>
        <tissue evidence="11">Muscle</tissue>
    </source>
</reference>
<dbReference type="InterPro" id="IPR050160">
    <property type="entry name" value="MHC/Immunoglobulin"/>
</dbReference>
<proteinExistence type="predicted"/>
<keyword evidence="4" id="KW-1133">Transmembrane helix</keyword>
<dbReference type="FunFam" id="3.10.320.10:FF:000001">
    <property type="entry name" value="HLA class II histocompatibility antigen, DRB1-1 beta chain"/>
    <property type="match status" value="1"/>
</dbReference>
<name>A0A7L2LV17_9SYLV</name>
<organism evidence="11 12">
    <name type="scientific">Hippolais icterina</name>
    <name type="common">icterine warbler</name>
    <dbReference type="NCBI Taxonomy" id="68497"/>
    <lineage>
        <taxon>Eukaryota</taxon>
        <taxon>Metazoa</taxon>
        <taxon>Chordata</taxon>
        <taxon>Craniata</taxon>
        <taxon>Vertebrata</taxon>
        <taxon>Euteleostomi</taxon>
        <taxon>Archelosauria</taxon>
        <taxon>Archosauria</taxon>
        <taxon>Dinosauria</taxon>
        <taxon>Saurischia</taxon>
        <taxon>Theropoda</taxon>
        <taxon>Coelurosauria</taxon>
        <taxon>Aves</taxon>
        <taxon>Neognathae</taxon>
        <taxon>Neoaves</taxon>
        <taxon>Telluraves</taxon>
        <taxon>Australaves</taxon>
        <taxon>Passeriformes</taxon>
        <taxon>Sylvioidea</taxon>
        <taxon>Sylviidae</taxon>
        <taxon>Acrocephalinae</taxon>
        <taxon>Hippolais</taxon>
    </lineage>
</organism>
<dbReference type="GO" id="GO:0002250">
    <property type="term" value="P:adaptive immune response"/>
    <property type="evidence" value="ECO:0007669"/>
    <property type="project" value="UniProtKB-KW"/>
</dbReference>
<evidence type="ECO:0000256" key="1">
    <source>
        <dbReference type="ARBA" id="ARBA00004479"/>
    </source>
</evidence>
<evidence type="ECO:0000256" key="8">
    <source>
        <dbReference type="ARBA" id="ARBA00023180"/>
    </source>
</evidence>
<dbReference type="Pfam" id="PF00969">
    <property type="entry name" value="MHC_II_beta"/>
    <property type="match status" value="1"/>
</dbReference>
<comment type="subcellular location">
    <subcellularLocation>
        <location evidence="1">Membrane</location>
        <topology evidence="1">Single-pass type I membrane protein</topology>
    </subcellularLocation>
</comment>
<feature type="non-terminal residue" evidence="11">
    <location>
        <position position="1"/>
    </location>
</feature>
<dbReference type="InterPro" id="IPR014745">
    <property type="entry name" value="MHC_II_a/b_N"/>
</dbReference>
<evidence type="ECO:0000256" key="3">
    <source>
        <dbReference type="ARBA" id="ARBA00022859"/>
    </source>
</evidence>
<feature type="domain" description="MHC class II beta chain N-terminal" evidence="10">
    <location>
        <begin position="20"/>
        <end position="94"/>
    </location>
</feature>
<comment type="caution">
    <text evidence="11">The sequence shown here is derived from an EMBL/GenBank/DDBJ whole genome shotgun (WGS) entry which is preliminary data.</text>
</comment>
<evidence type="ECO:0000313" key="12">
    <source>
        <dbReference type="Proteomes" id="UP000527178"/>
    </source>
</evidence>
<evidence type="ECO:0000256" key="6">
    <source>
        <dbReference type="ARBA" id="ARBA00023136"/>
    </source>
</evidence>
<evidence type="ECO:0000313" key="11">
    <source>
        <dbReference type="EMBL" id="NXR51376.1"/>
    </source>
</evidence>
<sequence length="111" mass="12990">GAPPDLCPAHAGVFQWMVKAECYYINGTEKVRFIKRFIYNWLQHMMFDSDVGHYMGFTPFGEKQARYWNSNPDTMELIRSQVDTVCRHNYPIVAPFTMQRRVRPSPSQADP</sequence>
<keyword evidence="3" id="KW-0391">Immunity</keyword>
<dbReference type="SMART" id="SM00921">
    <property type="entry name" value="MHC_II_beta"/>
    <property type="match status" value="1"/>
</dbReference>
<keyword evidence="9" id="KW-0491">MHC II</keyword>
<dbReference type="PANTHER" id="PTHR19944:SF99">
    <property type="entry name" value="HLA CLASS II HISTOCOMPATIBILITY ANTIGEN, DRB1 BETA CHAIN"/>
    <property type="match status" value="1"/>
</dbReference>
<dbReference type="Proteomes" id="UP000527178">
    <property type="component" value="Unassembled WGS sequence"/>
</dbReference>
<evidence type="ECO:0000259" key="10">
    <source>
        <dbReference type="SMART" id="SM00921"/>
    </source>
</evidence>
<keyword evidence="8" id="KW-0325">Glycoprotein</keyword>
<keyword evidence="6" id="KW-0472">Membrane</keyword>
<keyword evidence="7" id="KW-1015">Disulfide bond</keyword>
<dbReference type="InterPro" id="IPR000353">
    <property type="entry name" value="MHC_II_b_N"/>
</dbReference>
<gene>
    <name evidence="11" type="primary">Hladrb1_1</name>
    <name evidence="11" type="ORF">HIPICT_R10579</name>
</gene>
<evidence type="ECO:0000256" key="4">
    <source>
        <dbReference type="ARBA" id="ARBA00022989"/>
    </source>
</evidence>
<evidence type="ECO:0000256" key="9">
    <source>
        <dbReference type="ARBA" id="ARBA00023182"/>
    </source>
</evidence>
<dbReference type="GO" id="GO:0002504">
    <property type="term" value="P:antigen processing and presentation of peptide or polysaccharide antigen via MHC class II"/>
    <property type="evidence" value="ECO:0007669"/>
    <property type="project" value="UniProtKB-KW"/>
</dbReference>
<keyword evidence="12" id="KW-1185">Reference proteome</keyword>
<dbReference type="EMBL" id="VWYN01017016">
    <property type="protein sequence ID" value="NXR51376.1"/>
    <property type="molecule type" value="Genomic_DNA"/>
</dbReference>
<dbReference type="InterPro" id="IPR011162">
    <property type="entry name" value="MHC_I/II-like_Ag-recog"/>
</dbReference>
<keyword evidence="2" id="KW-0812">Transmembrane</keyword>
<dbReference type="PANTHER" id="PTHR19944">
    <property type="entry name" value="MHC CLASS II-RELATED"/>
    <property type="match status" value="1"/>
</dbReference>
<evidence type="ECO:0000256" key="2">
    <source>
        <dbReference type="ARBA" id="ARBA00022692"/>
    </source>
</evidence>
<feature type="non-terminal residue" evidence="11">
    <location>
        <position position="111"/>
    </location>
</feature>
<protein>
    <submittedName>
        <fullName evidence="11">2B1F protein</fullName>
    </submittedName>
</protein>